<sequence>MGKTMSFGKKASITLLSTTLIFGGCATDGQGGWGSKQTAGTAIGTILGAIVGSQIGGGSGKAVAAIVGALAGGLLGNMIGSSLDEKDRLALAASTQKALESGKKTNWKSEHSGASAVITPVSSKTVTQSTKIKRSQKIAQVDNLQIINQPYQAKKSAILRAAPNETGKKIGGFKAGQTFTALGKTNNNWIAVGRKGVTVGYVYAPLVGAATKHTDTATDLDKITVASAQQQGFDLDAIEPAKTVTQQVNVETQCREMKYSLKSSAGQEDKTFQACQDTNGTWQIG</sequence>
<dbReference type="InterPro" id="IPR039567">
    <property type="entry name" value="Gly-zipper"/>
</dbReference>
<dbReference type="InterPro" id="IPR003646">
    <property type="entry name" value="SH3-like_bac-type"/>
</dbReference>
<evidence type="ECO:0000259" key="2">
    <source>
        <dbReference type="Pfam" id="PF13488"/>
    </source>
</evidence>
<keyword evidence="4" id="KW-1185">Reference proteome</keyword>
<dbReference type="Gene3D" id="2.30.30.40">
    <property type="entry name" value="SH3 Domains"/>
    <property type="match status" value="1"/>
</dbReference>
<dbReference type="Pfam" id="PF08239">
    <property type="entry name" value="SH3_3"/>
    <property type="match status" value="1"/>
</dbReference>
<evidence type="ECO:0000313" key="3">
    <source>
        <dbReference type="EMBL" id="MBV4396463.1"/>
    </source>
</evidence>
<dbReference type="Proteomes" id="UP000722165">
    <property type="component" value="Unassembled WGS sequence"/>
</dbReference>
<accession>A0ABS6NLF2</accession>
<feature type="domain" description="SH3b" evidence="1">
    <location>
        <begin position="156"/>
        <end position="204"/>
    </location>
</feature>
<dbReference type="EMBL" id="JAHSPR010000002">
    <property type="protein sequence ID" value="MBV4396463.1"/>
    <property type="molecule type" value="Genomic_DNA"/>
</dbReference>
<evidence type="ECO:0000259" key="1">
    <source>
        <dbReference type="Pfam" id="PF08239"/>
    </source>
</evidence>
<organism evidence="3 4">
    <name type="scientific">Advenella alkanexedens</name>
    <dbReference type="NCBI Taxonomy" id="1481665"/>
    <lineage>
        <taxon>Bacteria</taxon>
        <taxon>Pseudomonadati</taxon>
        <taxon>Pseudomonadota</taxon>
        <taxon>Betaproteobacteria</taxon>
        <taxon>Burkholderiales</taxon>
        <taxon>Alcaligenaceae</taxon>
    </lineage>
</organism>
<feature type="domain" description="Glycine zipper" evidence="2">
    <location>
        <begin position="40"/>
        <end position="86"/>
    </location>
</feature>
<reference evidence="3 4" key="1">
    <citation type="submission" date="2021-06" db="EMBL/GenBank/DDBJ databases">
        <authorList>
            <person name="Lu T."/>
            <person name="Wang Q."/>
            <person name="Han X."/>
        </authorList>
    </citation>
    <scope>NUCLEOTIDE SEQUENCE [LARGE SCALE GENOMIC DNA]</scope>
    <source>
        <strain evidence="3 4">LAM0050</strain>
    </source>
</reference>
<protein>
    <submittedName>
        <fullName evidence="3">SH3 domain-containing protein</fullName>
    </submittedName>
</protein>
<evidence type="ECO:0000313" key="4">
    <source>
        <dbReference type="Proteomes" id="UP000722165"/>
    </source>
</evidence>
<comment type="caution">
    <text evidence="3">The sequence shown here is derived from an EMBL/GenBank/DDBJ whole genome shotgun (WGS) entry which is preliminary data.</text>
</comment>
<dbReference type="PROSITE" id="PS51257">
    <property type="entry name" value="PROKAR_LIPOPROTEIN"/>
    <property type="match status" value="1"/>
</dbReference>
<name>A0ABS6NLF2_9BURK</name>
<gene>
    <name evidence="3" type="ORF">KU392_04215</name>
</gene>
<dbReference type="Pfam" id="PF13488">
    <property type="entry name" value="Gly-zipper_Omp"/>
    <property type="match status" value="1"/>
</dbReference>
<proteinExistence type="predicted"/>